<feature type="region of interest" description="Disordered" evidence="1">
    <location>
        <begin position="1"/>
        <end position="21"/>
    </location>
</feature>
<gene>
    <name evidence="2" type="ORF">H9982_05230</name>
</gene>
<accession>A0A9D1VRT5</accession>
<evidence type="ECO:0000313" key="2">
    <source>
        <dbReference type="EMBL" id="HIX45603.1"/>
    </source>
</evidence>
<feature type="compositionally biased region" description="Polar residues" evidence="1">
    <location>
        <begin position="7"/>
        <end position="17"/>
    </location>
</feature>
<protein>
    <submittedName>
        <fullName evidence="2">Porin</fullName>
    </submittedName>
</protein>
<name>A0A9D1VRT5_9BACT</name>
<comment type="caution">
    <text evidence="2">The sequence shown here is derived from an EMBL/GenBank/DDBJ whole genome shotgun (WGS) entry which is preliminary data.</text>
</comment>
<reference evidence="2" key="1">
    <citation type="journal article" date="2021" name="PeerJ">
        <title>Extensive microbial diversity within the chicken gut microbiome revealed by metagenomics and culture.</title>
        <authorList>
            <person name="Gilroy R."/>
            <person name="Ravi A."/>
            <person name="Getino M."/>
            <person name="Pursley I."/>
            <person name="Horton D.L."/>
            <person name="Alikhan N.F."/>
            <person name="Baker D."/>
            <person name="Gharbi K."/>
            <person name="Hall N."/>
            <person name="Watson M."/>
            <person name="Adriaenssens E.M."/>
            <person name="Foster-Nyarko E."/>
            <person name="Jarju S."/>
            <person name="Secka A."/>
            <person name="Antonio M."/>
            <person name="Oren A."/>
            <person name="Chaudhuri R.R."/>
            <person name="La Ragione R."/>
            <person name="Hildebrand F."/>
            <person name="Pallen M.J."/>
        </authorList>
    </citation>
    <scope>NUCLEOTIDE SEQUENCE</scope>
    <source>
        <strain evidence="2">ChiHjej12B11-16260</strain>
    </source>
</reference>
<proteinExistence type="predicted"/>
<dbReference type="Pfam" id="PF14121">
    <property type="entry name" value="Porin_10"/>
    <property type="match status" value="1"/>
</dbReference>
<dbReference type="Proteomes" id="UP000824246">
    <property type="component" value="Unassembled WGS sequence"/>
</dbReference>
<reference evidence="2" key="2">
    <citation type="submission" date="2021-04" db="EMBL/GenBank/DDBJ databases">
        <authorList>
            <person name="Gilroy R."/>
        </authorList>
    </citation>
    <scope>NUCLEOTIDE SEQUENCE</scope>
    <source>
        <strain evidence="2">ChiHjej12B11-16260</strain>
    </source>
</reference>
<evidence type="ECO:0000256" key="1">
    <source>
        <dbReference type="SAM" id="MobiDB-lite"/>
    </source>
</evidence>
<dbReference type="InterPro" id="IPR025631">
    <property type="entry name" value="Porin_10"/>
</dbReference>
<dbReference type="EMBL" id="DXFB01000138">
    <property type="protein sequence ID" value="HIX45603.1"/>
    <property type="molecule type" value="Genomic_DNA"/>
</dbReference>
<organism evidence="2 3">
    <name type="scientific">Candidatus Barnesiella excrementipullorum</name>
    <dbReference type="NCBI Taxonomy" id="2838479"/>
    <lineage>
        <taxon>Bacteria</taxon>
        <taxon>Pseudomonadati</taxon>
        <taxon>Bacteroidota</taxon>
        <taxon>Bacteroidia</taxon>
        <taxon>Bacteroidales</taxon>
        <taxon>Barnesiellaceae</taxon>
        <taxon>Barnesiella</taxon>
    </lineage>
</organism>
<dbReference type="AlphaFoldDB" id="A0A9D1VRT5"/>
<sequence length="653" mass="73594">MGFAALAQTNQPATLQGDSEEPEVKPIPYAWRNTLPLGERYRVPLDTLLLNFYEKDIPIAYSPSYATTGNIGAAGFNNIYFERPENDLFFFKEAFYHWMRSPSNFEWYNTRLPFTQVAYHSGGSGETGQDDLSATFSANINKQIEVGGGINLVTGRGQYTNQADQEFSYRLFGSYIGDRYQIQIAFNNYNFVTQENGGITDDNYILDPASVQGGESSINEKSIPVNLSSAYNRLRGRDLYLTHRYNLGFYTEETVNDTSTIEKFVPVSSIIHTLTYEDAHHRFVNESGQEDTTFFKNTYLTLGGTNEISGYWALSNTIGLSLHEGFSKYAKMGIAAYATYQVRSYTQITDTIAPGTQLAPNLAAHPDYDIAPHTTEHALWVGGQLWKRQGSWLTYEADGKVGLTAPVLGDIDISGNIGTAIPLWNDTLSIRAYALFKNSEPSLLLKEYVSNHFIWKNDFGKIRRLRVGGEISFPKTGTYINAGVENVQNYIYFDADCMPRQESGNIQVISATLRQKFAAGIFHLDAEGIYQFTSNPDVLPLPQFSVYGNLYIMFPIVKVMHVQLGVDCRWYTAFKAPAYQPALLTRYNQNEIEIGNYPFMNAYVNIKLKKARFYALYSHMNQGWLGGNNYFSIPHYPLNPAIFQFGVAVDFAN</sequence>
<evidence type="ECO:0000313" key="3">
    <source>
        <dbReference type="Proteomes" id="UP000824246"/>
    </source>
</evidence>